<evidence type="ECO:0000256" key="7">
    <source>
        <dbReference type="ARBA" id="ARBA00023273"/>
    </source>
</evidence>
<dbReference type="GeneTree" id="ENSGT00530000063528"/>
<keyword evidence="6" id="KW-0206">Cytoskeleton</keyword>
<dbReference type="FunFam" id="2.30.29.170:FF:000002">
    <property type="entry name" value="EF-hand domain (C-terminal) containing 1"/>
    <property type="match status" value="1"/>
</dbReference>
<evidence type="ECO:0000256" key="3">
    <source>
        <dbReference type="ARBA" id="ARBA00022737"/>
    </source>
</evidence>
<dbReference type="SUPFAM" id="SSF47473">
    <property type="entry name" value="EF-hand"/>
    <property type="match status" value="1"/>
</dbReference>
<reference evidence="12" key="2">
    <citation type="submission" date="2025-08" db="UniProtKB">
        <authorList>
            <consortium name="Ensembl"/>
        </authorList>
    </citation>
    <scope>IDENTIFICATION</scope>
</reference>
<dbReference type="Gene3D" id="1.10.238.10">
    <property type="entry name" value="EF-hand"/>
    <property type="match status" value="2"/>
</dbReference>
<dbReference type="PROSITE" id="PS51336">
    <property type="entry name" value="DM10"/>
    <property type="match status" value="3"/>
</dbReference>
<sequence>MALPYLPGNSFNKSLGKEKFHKSHHFDYCNDVSMLVGEQRPGIGGELLLGQKKRSKHSVFPKGEGSNAPAWVSFDRQVLCFQAYFQEAVHEKREEQYRIRGCKIYFYLEDDSIQVIEPQVKNSGIPQGTLIRRHRIPIPAPHDDEYYTVEHFNVGNELVLYGRKFKLTDCDAFTKNFLRKLGVRVNTPETVPKDPYCNLRNEMEESMQALRPYERTDTLKQFLDHDRHVLRFDCYWDDADSMFGDTREMVLHYFLADDTIEIREVIPPNAGRDAVPVFLKRARLPKSAPLPLRQPGEKTDRTVLNVFGPMGHGGRYILDSLKTGAVYEDFYTSADLVIGAVVNVWGRKLVLCDCDNFTKEYYKTKFGLDEFKALKYKADPEMKVPRPMPPYNGFGSEEDSLCSCMGLIPKPPQRDFIKFMEKDRHGLESNVLRFVAYMATDNPIDKDRKFIVSYFLSDDTISFFEPPQRNSGIIGGKFLERGRIKKSNQELFKSEMSEYITAADLFVGAKVVFNNFDFVITDADEYAFRYVEQHADEFPHANMAFVLEKLRKATKDKAKDVKEFFVLNDPDNSGTIRYESLRNMLAQMGTFSEHEIMTVGRHYAHREPEEVDMTLILAVAQEKLKKKNFEDFVRLQEALSYEDASNSGKLPAGELRTICRAFKFPLSEDVLQLLMKKMSDGGCVDYKDFVSKLNWRENPVEAIQ</sequence>
<dbReference type="FunFam" id="2.30.29.170:FF:000016">
    <property type="entry name" value="Predicted protein"/>
    <property type="match status" value="1"/>
</dbReference>
<dbReference type="FunFam" id="2.30.29.170:FF:000003">
    <property type="entry name" value="EF-hand domain (C-terminal) containing 1"/>
    <property type="match status" value="1"/>
</dbReference>
<dbReference type="PANTHER" id="PTHR12086">
    <property type="entry name" value="EF-HAND DOMAIN C-TERMINAL CONTAINING PROTEIN"/>
    <property type="match status" value="1"/>
</dbReference>
<keyword evidence="3" id="KW-0677">Repeat</keyword>
<keyword evidence="13" id="KW-1185">Reference proteome</keyword>
<comment type="subcellular location">
    <subcellularLocation>
        <location evidence="1">Cytoplasm</location>
        <location evidence="1">Cytoskeleton</location>
        <location evidence="1">Flagellum axoneme</location>
    </subcellularLocation>
</comment>
<dbReference type="OMA" id="RFSCKQP"/>
<evidence type="ECO:0000256" key="5">
    <source>
        <dbReference type="ARBA" id="ARBA00023069"/>
    </source>
</evidence>
<evidence type="ECO:0000259" key="10">
    <source>
        <dbReference type="PROSITE" id="PS50222"/>
    </source>
</evidence>
<dbReference type="Gene3D" id="2.30.29.170">
    <property type="match status" value="3"/>
</dbReference>
<accession>H2ZJ45</accession>
<dbReference type="PANTHER" id="PTHR12086:SF11">
    <property type="entry name" value="EF-HAND DOMAIN-CONTAINING FAMILY MEMBER C2"/>
    <property type="match status" value="1"/>
</dbReference>
<dbReference type="GO" id="GO:0010975">
    <property type="term" value="P:regulation of neuron projection development"/>
    <property type="evidence" value="ECO:0007669"/>
    <property type="project" value="TreeGrafter"/>
</dbReference>
<dbReference type="Proteomes" id="UP000007875">
    <property type="component" value="Unassembled WGS sequence"/>
</dbReference>
<evidence type="ECO:0000256" key="2">
    <source>
        <dbReference type="ARBA" id="ARBA00022490"/>
    </source>
</evidence>
<dbReference type="SMART" id="SM00054">
    <property type="entry name" value="EFh"/>
    <property type="match status" value="2"/>
</dbReference>
<evidence type="ECO:0000256" key="9">
    <source>
        <dbReference type="ARBA" id="ARBA00039880"/>
    </source>
</evidence>
<proteinExistence type="predicted"/>
<dbReference type="InterPro" id="IPR040193">
    <property type="entry name" value="EFHC1/EFHC2/EFHB"/>
</dbReference>
<reference evidence="12" key="3">
    <citation type="submission" date="2025-09" db="UniProtKB">
        <authorList>
            <consortium name="Ensembl"/>
        </authorList>
    </citation>
    <scope>IDENTIFICATION</scope>
</reference>
<feature type="domain" description="DM10" evidence="11">
    <location>
        <begin position="226"/>
        <end position="366"/>
    </location>
</feature>
<organism evidence="12 13">
    <name type="scientific">Ciona savignyi</name>
    <name type="common">Pacific transparent sea squirt</name>
    <dbReference type="NCBI Taxonomy" id="51511"/>
    <lineage>
        <taxon>Eukaryota</taxon>
        <taxon>Metazoa</taxon>
        <taxon>Chordata</taxon>
        <taxon>Tunicata</taxon>
        <taxon>Ascidiacea</taxon>
        <taxon>Phlebobranchia</taxon>
        <taxon>Cionidae</taxon>
        <taxon>Ciona</taxon>
    </lineage>
</organism>
<keyword evidence="7" id="KW-0966">Cell projection</keyword>
<dbReference type="STRING" id="51511.ENSCSAVP00000017611"/>
<dbReference type="SMART" id="SM00676">
    <property type="entry name" value="DM10"/>
    <property type="match status" value="3"/>
</dbReference>
<keyword evidence="5" id="KW-0969">Cilium</keyword>
<dbReference type="PROSITE" id="PS50222">
    <property type="entry name" value="EF_HAND_2"/>
    <property type="match status" value="1"/>
</dbReference>
<dbReference type="AlphaFoldDB" id="H2ZJ45"/>
<dbReference type="InterPro" id="IPR002048">
    <property type="entry name" value="EF_hand_dom"/>
</dbReference>
<evidence type="ECO:0000259" key="11">
    <source>
        <dbReference type="PROSITE" id="PS51336"/>
    </source>
</evidence>
<dbReference type="InterPro" id="IPR011992">
    <property type="entry name" value="EF-hand-dom_pair"/>
</dbReference>
<feature type="domain" description="DM10" evidence="11">
    <location>
        <begin position="75"/>
        <end position="182"/>
    </location>
</feature>
<feature type="domain" description="DM10" evidence="11">
    <location>
        <begin position="428"/>
        <end position="535"/>
    </location>
</feature>
<dbReference type="FunCoup" id="H2ZJ45">
    <property type="interactions" value="1"/>
</dbReference>
<name>H2ZJ45_CIOSA</name>
<dbReference type="GO" id="GO:0005874">
    <property type="term" value="C:microtubule"/>
    <property type="evidence" value="ECO:0007669"/>
    <property type="project" value="TreeGrafter"/>
</dbReference>
<evidence type="ECO:0000256" key="8">
    <source>
        <dbReference type="ARBA" id="ARBA00035003"/>
    </source>
</evidence>
<protein>
    <recommendedName>
        <fullName evidence="9">EF-hand domain-containing family member C2</fullName>
    </recommendedName>
</protein>
<comment type="function">
    <text evidence="8">Microtubule inner protein (MIP) part of the dynein-decorated doublet microtubules (DMTs) in cilia axoneme, which is required for motile cilia beating.</text>
</comment>
<evidence type="ECO:0000313" key="12">
    <source>
        <dbReference type="Ensembl" id="ENSCSAVP00000017611.1"/>
    </source>
</evidence>
<dbReference type="GO" id="GO:0005509">
    <property type="term" value="F:calcium ion binding"/>
    <property type="evidence" value="ECO:0007669"/>
    <property type="project" value="InterPro"/>
</dbReference>
<evidence type="ECO:0000256" key="1">
    <source>
        <dbReference type="ARBA" id="ARBA00004611"/>
    </source>
</evidence>
<evidence type="ECO:0000256" key="6">
    <source>
        <dbReference type="ARBA" id="ARBA00023212"/>
    </source>
</evidence>
<dbReference type="eggNOG" id="KOG0043">
    <property type="taxonomic scope" value="Eukaryota"/>
</dbReference>
<reference evidence="13" key="1">
    <citation type="submission" date="2003-08" db="EMBL/GenBank/DDBJ databases">
        <authorList>
            <person name="Birren B."/>
            <person name="Nusbaum C."/>
            <person name="Abebe A."/>
            <person name="Abouelleil A."/>
            <person name="Adekoya E."/>
            <person name="Ait-zahra M."/>
            <person name="Allen N."/>
            <person name="Allen T."/>
            <person name="An P."/>
            <person name="Anderson M."/>
            <person name="Anderson S."/>
            <person name="Arachchi H."/>
            <person name="Armbruster J."/>
            <person name="Bachantsang P."/>
            <person name="Baldwin J."/>
            <person name="Barry A."/>
            <person name="Bayul T."/>
            <person name="Blitshsteyn B."/>
            <person name="Bloom T."/>
            <person name="Blye J."/>
            <person name="Boguslavskiy L."/>
            <person name="Borowsky M."/>
            <person name="Boukhgalter B."/>
            <person name="Brunache A."/>
            <person name="Butler J."/>
            <person name="Calixte N."/>
            <person name="Calvo S."/>
            <person name="Camarata J."/>
            <person name="Campo K."/>
            <person name="Chang J."/>
            <person name="Cheshatsang Y."/>
            <person name="Citroen M."/>
            <person name="Collymore A."/>
            <person name="Considine T."/>
            <person name="Cook A."/>
            <person name="Cooke P."/>
            <person name="Corum B."/>
            <person name="Cuomo C."/>
            <person name="David R."/>
            <person name="Dawoe T."/>
            <person name="Degray S."/>
            <person name="Dodge S."/>
            <person name="Dooley K."/>
            <person name="Dorje P."/>
            <person name="Dorjee K."/>
            <person name="Dorris L."/>
            <person name="Duffey N."/>
            <person name="Dupes A."/>
            <person name="Elkins T."/>
            <person name="Engels R."/>
            <person name="Erickson J."/>
            <person name="Farina A."/>
            <person name="Faro S."/>
            <person name="Ferreira P."/>
            <person name="Fischer H."/>
            <person name="Fitzgerald M."/>
            <person name="Foley K."/>
            <person name="Gage D."/>
            <person name="Galagan J."/>
            <person name="Gearin G."/>
            <person name="Gnerre S."/>
            <person name="Gnirke A."/>
            <person name="Goyette A."/>
            <person name="Graham J."/>
            <person name="Grandbois E."/>
            <person name="Gyaltsen K."/>
            <person name="Hafez N."/>
            <person name="Hagopian D."/>
            <person name="Hagos B."/>
            <person name="Hall J."/>
            <person name="Hatcher B."/>
            <person name="Heller A."/>
            <person name="Higgins H."/>
            <person name="Honan T."/>
            <person name="Horn A."/>
            <person name="Houde N."/>
            <person name="Hughes L."/>
            <person name="Hulme W."/>
            <person name="Husby E."/>
            <person name="Iliev I."/>
            <person name="Jaffe D."/>
            <person name="Jones C."/>
            <person name="Kamal M."/>
            <person name="Kamat A."/>
            <person name="Kamvysselis M."/>
            <person name="Karlsson E."/>
            <person name="Kells C."/>
            <person name="Kieu A."/>
            <person name="Kisner P."/>
            <person name="Kodira C."/>
            <person name="Kulbokas E."/>
            <person name="Labutti K."/>
            <person name="Lama D."/>
            <person name="Landers T."/>
            <person name="Leger J."/>
            <person name="Levine S."/>
            <person name="Lewis D."/>
            <person name="Lewis T."/>
            <person name="Lindblad-toh K."/>
            <person name="Liu X."/>
            <person name="Lokyitsang T."/>
            <person name="Lokyitsang Y."/>
            <person name="Lucien O."/>
            <person name="Lui A."/>
            <person name="Ma L.J."/>
            <person name="Mabbitt R."/>
            <person name="Macdonald J."/>
            <person name="Maclean C."/>
            <person name="Major J."/>
            <person name="Manning J."/>
            <person name="Marabella R."/>
            <person name="Maru K."/>
            <person name="Matthews C."/>
            <person name="Mauceli E."/>
            <person name="Mccarthy M."/>
            <person name="Mcdonough S."/>
            <person name="Mcghee T."/>
            <person name="Meldrim J."/>
            <person name="Meneus L."/>
            <person name="Mesirov J."/>
            <person name="Mihalev A."/>
            <person name="Mihova T."/>
            <person name="Mikkelsen T."/>
            <person name="Mlenga V."/>
            <person name="Moru K."/>
            <person name="Mozes J."/>
            <person name="Mulrain L."/>
            <person name="Munson G."/>
            <person name="Naylor J."/>
            <person name="Newes C."/>
            <person name="Nguyen C."/>
            <person name="Nguyen N."/>
            <person name="Nguyen T."/>
            <person name="Nicol R."/>
            <person name="Nielsen C."/>
            <person name="Nizzari M."/>
            <person name="Norbu C."/>
            <person name="Norbu N."/>
            <person name="O'donnell P."/>
            <person name="Okoawo O."/>
            <person name="O'leary S."/>
            <person name="Omotosho B."/>
            <person name="O'neill K."/>
            <person name="Osman S."/>
            <person name="Parker S."/>
            <person name="Perrin D."/>
            <person name="Phunkhang P."/>
            <person name="Piqani B."/>
            <person name="Purcell S."/>
            <person name="Rachupka T."/>
            <person name="Ramasamy U."/>
            <person name="Rameau R."/>
            <person name="Ray V."/>
            <person name="Raymond C."/>
            <person name="Retta R."/>
            <person name="Richardson S."/>
            <person name="Rise C."/>
            <person name="Rodriguez J."/>
            <person name="Rogers J."/>
            <person name="Rogov P."/>
            <person name="Rutman M."/>
            <person name="Schupbach R."/>
            <person name="Seaman C."/>
            <person name="Settipalli S."/>
            <person name="Sharpe T."/>
            <person name="Sheridan J."/>
            <person name="Sherpa N."/>
            <person name="Shi J."/>
            <person name="Smirnov S."/>
            <person name="Smith C."/>
            <person name="Sougnez C."/>
            <person name="Spencer B."/>
            <person name="Stalker J."/>
            <person name="Stange-thomann N."/>
            <person name="Stavropoulos S."/>
            <person name="Stetson K."/>
            <person name="Stone C."/>
            <person name="Stone S."/>
            <person name="Stubbs M."/>
            <person name="Talamas J."/>
            <person name="Tchuinga P."/>
            <person name="Tenzing P."/>
            <person name="Tesfaye S."/>
            <person name="Theodore J."/>
            <person name="Thoulutsang Y."/>
            <person name="Topham K."/>
            <person name="Towey S."/>
            <person name="Tsamla T."/>
            <person name="Tsomo N."/>
            <person name="Vallee D."/>
            <person name="Vassiliev H."/>
            <person name="Venkataraman V."/>
            <person name="Vinson J."/>
            <person name="Vo A."/>
            <person name="Wade C."/>
            <person name="Wang S."/>
            <person name="Wangchuk T."/>
            <person name="Wangdi T."/>
            <person name="Whittaker C."/>
            <person name="Wilkinson J."/>
            <person name="Wu Y."/>
            <person name="Wyman D."/>
            <person name="Yadav S."/>
            <person name="Yang S."/>
            <person name="Yang X."/>
            <person name="Yeager S."/>
            <person name="Yee E."/>
            <person name="Young G."/>
            <person name="Zainoun J."/>
            <person name="Zembeck L."/>
            <person name="Zimmer A."/>
            <person name="Zody M."/>
            <person name="Lander E."/>
        </authorList>
    </citation>
    <scope>NUCLEOTIDE SEQUENCE [LARGE SCALE GENOMIC DNA]</scope>
</reference>
<feature type="domain" description="EF-hand" evidence="10">
    <location>
        <begin position="556"/>
        <end position="591"/>
    </location>
</feature>
<keyword evidence="4" id="KW-0282">Flagellum</keyword>
<keyword evidence="2" id="KW-0963">Cytoplasm</keyword>
<evidence type="ECO:0000256" key="4">
    <source>
        <dbReference type="ARBA" id="ARBA00022846"/>
    </source>
</evidence>
<dbReference type="HOGENOM" id="CLU_018366_1_0_1"/>
<dbReference type="InParanoid" id="H2ZJ45"/>
<dbReference type="GO" id="GO:1903251">
    <property type="term" value="P:multi-ciliated epithelial cell differentiation"/>
    <property type="evidence" value="ECO:0007669"/>
    <property type="project" value="Ensembl"/>
</dbReference>
<evidence type="ECO:0000313" key="13">
    <source>
        <dbReference type="Proteomes" id="UP000007875"/>
    </source>
</evidence>
<dbReference type="Ensembl" id="ENSCSAVT00000017803.1">
    <property type="protein sequence ID" value="ENSCSAVP00000017611.1"/>
    <property type="gene ID" value="ENSCSAVG00000010364.1"/>
</dbReference>
<dbReference type="InterPro" id="IPR006602">
    <property type="entry name" value="DM10_dom"/>
</dbReference>
<dbReference type="Pfam" id="PF06565">
    <property type="entry name" value="DM10_dom"/>
    <property type="match status" value="3"/>
</dbReference>